<dbReference type="RefSeq" id="WP_147312212.1">
    <property type="nucleotide sequence ID" value="NZ_QTTT01000001.1"/>
</dbReference>
<dbReference type="InterPro" id="IPR043917">
    <property type="entry name" value="DUF5753"/>
</dbReference>
<dbReference type="AlphaFoldDB" id="A0A3D9SS23"/>
<sequence>MNINESPDPRSSMGAWIAYSLRFHRMERGLTGSAVGKLLNCARSSVSRLENDEARLEERQAAILDEAWRTGGLFSIMLWYARQGHDPTWFKGFLEFEERALMIHSYDGQLVPALFQTPEYARALLECGRSNLDVEAGVAKRLARQKRLEGKDSPELWVMLSESVLDIPIGGREVMREQLAHLIELSKRPNVFLRVIPKIAGAHEGLDGPFKIITVKSGEVGFVEAPNGGRLVLEAAEVRELKLRFDRIGAIALPVDSSRRLIEQQMENFDESPHLA</sequence>
<dbReference type="Pfam" id="PF19054">
    <property type="entry name" value="DUF5753"/>
    <property type="match status" value="1"/>
</dbReference>
<feature type="coiled-coil region" evidence="1">
    <location>
        <begin position="39"/>
        <end position="66"/>
    </location>
</feature>
<evidence type="ECO:0000256" key="1">
    <source>
        <dbReference type="SAM" id="Coils"/>
    </source>
</evidence>
<dbReference type="SUPFAM" id="SSF47413">
    <property type="entry name" value="lambda repressor-like DNA-binding domains"/>
    <property type="match status" value="1"/>
</dbReference>
<comment type="caution">
    <text evidence="3">The sequence shown here is derived from an EMBL/GenBank/DDBJ whole genome shotgun (WGS) entry which is preliminary data.</text>
</comment>
<dbReference type="GO" id="GO:0003677">
    <property type="term" value="F:DNA binding"/>
    <property type="evidence" value="ECO:0007669"/>
    <property type="project" value="InterPro"/>
</dbReference>
<dbReference type="EMBL" id="QTTT01000001">
    <property type="protein sequence ID" value="REE95765.1"/>
    <property type="molecule type" value="Genomic_DNA"/>
</dbReference>
<evidence type="ECO:0000259" key="2">
    <source>
        <dbReference type="Pfam" id="PF19054"/>
    </source>
</evidence>
<dbReference type="CDD" id="cd00093">
    <property type="entry name" value="HTH_XRE"/>
    <property type="match status" value="1"/>
</dbReference>
<dbReference type="InterPro" id="IPR010982">
    <property type="entry name" value="Lambda_DNA-bd_dom_sf"/>
</dbReference>
<feature type="domain" description="DUF5753" evidence="2">
    <location>
        <begin position="91"/>
        <end position="264"/>
    </location>
</feature>
<proteinExistence type="predicted"/>
<protein>
    <recommendedName>
        <fullName evidence="2">DUF5753 domain-containing protein</fullName>
    </recommendedName>
</protein>
<organism evidence="3 4">
    <name type="scientific">Thermomonospora umbrina</name>
    <dbReference type="NCBI Taxonomy" id="111806"/>
    <lineage>
        <taxon>Bacteria</taxon>
        <taxon>Bacillati</taxon>
        <taxon>Actinomycetota</taxon>
        <taxon>Actinomycetes</taxon>
        <taxon>Streptosporangiales</taxon>
        <taxon>Thermomonosporaceae</taxon>
        <taxon>Thermomonospora</taxon>
    </lineage>
</organism>
<dbReference type="OrthoDB" id="3355929at2"/>
<dbReference type="Proteomes" id="UP000256661">
    <property type="component" value="Unassembled WGS sequence"/>
</dbReference>
<evidence type="ECO:0000313" key="3">
    <source>
        <dbReference type="EMBL" id="REE95765.1"/>
    </source>
</evidence>
<evidence type="ECO:0000313" key="4">
    <source>
        <dbReference type="Proteomes" id="UP000256661"/>
    </source>
</evidence>
<dbReference type="InterPro" id="IPR001387">
    <property type="entry name" value="Cro/C1-type_HTH"/>
</dbReference>
<reference evidence="3 4" key="1">
    <citation type="submission" date="2018-08" db="EMBL/GenBank/DDBJ databases">
        <title>Sequencing the genomes of 1000 actinobacteria strains.</title>
        <authorList>
            <person name="Klenk H.-P."/>
        </authorList>
    </citation>
    <scope>NUCLEOTIDE SEQUENCE [LARGE SCALE GENOMIC DNA]</scope>
    <source>
        <strain evidence="3 4">DSM 43927</strain>
    </source>
</reference>
<gene>
    <name evidence="3" type="ORF">DFJ69_1176</name>
</gene>
<keyword evidence="1" id="KW-0175">Coiled coil</keyword>
<name>A0A3D9SS23_9ACTN</name>
<accession>A0A3D9SS23</accession>
<keyword evidence="4" id="KW-1185">Reference proteome</keyword>